<evidence type="ECO:0000313" key="9">
    <source>
        <dbReference type="EMBL" id="GLK85514.1"/>
    </source>
</evidence>
<gene>
    <name evidence="9" type="ORF">GCM10017653_35840</name>
</gene>
<protein>
    <submittedName>
        <fullName evidence="9">Recombinase RecB</fullName>
    </submittedName>
</protein>
<evidence type="ECO:0000256" key="6">
    <source>
        <dbReference type="SAM" id="Coils"/>
    </source>
</evidence>
<dbReference type="InterPro" id="IPR011109">
    <property type="entry name" value="DNA_bind_recombinase_dom"/>
</dbReference>
<keyword evidence="6" id="KW-0175">Coiled coil</keyword>
<dbReference type="PANTHER" id="PTHR30461">
    <property type="entry name" value="DNA-INVERTASE FROM LAMBDOID PROPHAGE"/>
    <property type="match status" value="1"/>
</dbReference>
<dbReference type="GO" id="GO:0000150">
    <property type="term" value="F:DNA strand exchange activity"/>
    <property type="evidence" value="ECO:0007669"/>
    <property type="project" value="InterPro"/>
</dbReference>
<evidence type="ECO:0000256" key="2">
    <source>
        <dbReference type="ARBA" id="ARBA00023125"/>
    </source>
</evidence>
<dbReference type="InterPro" id="IPR050639">
    <property type="entry name" value="SSR_resolvase"/>
</dbReference>
<evidence type="ECO:0000256" key="3">
    <source>
        <dbReference type="ARBA" id="ARBA00023172"/>
    </source>
</evidence>
<evidence type="ECO:0000256" key="1">
    <source>
        <dbReference type="ARBA" id="ARBA00022908"/>
    </source>
</evidence>
<dbReference type="PROSITE" id="PS00397">
    <property type="entry name" value="RECOMBINASES_1"/>
    <property type="match status" value="1"/>
</dbReference>
<dbReference type="GO" id="GO:0015074">
    <property type="term" value="P:DNA integration"/>
    <property type="evidence" value="ECO:0007669"/>
    <property type="project" value="UniProtKB-KW"/>
</dbReference>
<dbReference type="SMART" id="SM00857">
    <property type="entry name" value="Resolvase"/>
    <property type="match status" value="1"/>
</dbReference>
<keyword evidence="2" id="KW-0238">DNA-binding</keyword>
<feature type="active site" description="O-(5'-phospho-DNA)-serine intermediate" evidence="4 5">
    <location>
        <position position="18"/>
    </location>
</feature>
<feature type="domain" description="Recombinase" evidence="8">
    <location>
        <begin position="166"/>
        <end position="297"/>
    </location>
</feature>
<dbReference type="Pfam" id="PF07508">
    <property type="entry name" value="Recombinase"/>
    <property type="match status" value="1"/>
</dbReference>
<dbReference type="InterPro" id="IPR025827">
    <property type="entry name" value="Zn_ribbon_recom_dom"/>
</dbReference>
<dbReference type="GO" id="GO:0003677">
    <property type="term" value="F:DNA binding"/>
    <property type="evidence" value="ECO:0007669"/>
    <property type="project" value="UniProtKB-KW"/>
</dbReference>
<reference evidence="9" key="1">
    <citation type="journal article" date="2014" name="Int. J. Syst. Evol. Microbiol.">
        <title>Complete genome sequence of Corynebacterium casei LMG S-19264T (=DSM 44701T), isolated from a smear-ripened cheese.</title>
        <authorList>
            <consortium name="US DOE Joint Genome Institute (JGI-PGF)"/>
            <person name="Walter F."/>
            <person name="Albersmeier A."/>
            <person name="Kalinowski J."/>
            <person name="Ruckert C."/>
        </authorList>
    </citation>
    <scope>NUCLEOTIDE SEQUENCE</scope>
    <source>
        <strain evidence="9">VKM B-2789</strain>
    </source>
</reference>
<sequence length="554" mass="62464">MNVTLPITSRAALYLRVSTTRQVDVDLSIPDQRLQTAAYCERQGWSVVAEYVEPGASAMDDSRHEFQRMIERASDDDRPFDVIVVHSFSRFFRDAFGLEMYIRRLAKHGVRLVSITQELGDDPAQVMMRQVIALFDEYQSRENAKHVLRAMKENARQGFYNGSRLPLGFTLEEVEKRGHRIKKRIVVDPVEAELVRLMFDLYLQGNGTSGPMGIKEITKHLNAKGYRTRLGARYGVGTIHGILTNPVYVGEWSFNKRSSKTGQVKPQHEVISISVPAILDRRTFDKVQKALRAKSPHNSPPRVISGPILLTGLAYCACCGSAMTLRTGTSKSGRVYRYYSCSTSGRVGKSACKGRTVPMEKLDHLVTRHVAERVLMPERLEALLQSVVDRRVKADAEVQARIDELSRERTTAEDKLRRLYQLVADGIAEPDDLLKEQIAKLKADRDRAHSALERIENQGAAAGRLDPDKLARFGQLMRSNIKDGEVPFRKAYLRSLIDAVEVDQHVVRIHGSRTVLERAVLADRATQPGVRGFVRKWRALGESNPSLHRERVAS</sequence>
<dbReference type="PROSITE" id="PS51736">
    <property type="entry name" value="RECOMBINASES_3"/>
    <property type="match status" value="1"/>
</dbReference>
<dbReference type="Pfam" id="PF13408">
    <property type="entry name" value="Zn_ribbon_recom"/>
    <property type="match status" value="1"/>
</dbReference>
<dbReference type="InterPro" id="IPR036162">
    <property type="entry name" value="Resolvase-like_N_sf"/>
</dbReference>
<dbReference type="Pfam" id="PF00239">
    <property type="entry name" value="Resolvase"/>
    <property type="match status" value="1"/>
</dbReference>
<dbReference type="AlphaFoldDB" id="A0A9W6K026"/>
<feature type="coiled-coil region" evidence="6">
    <location>
        <begin position="395"/>
        <end position="458"/>
    </location>
</feature>
<evidence type="ECO:0000256" key="4">
    <source>
        <dbReference type="PIRSR" id="PIRSR606118-50"/>
    </source>
</evidence>
<feature type="domain" description="Resolvase/invertase-type recombinase catalytic" evidence="7">
    <location>
        <begin position="10"/>
        <end position="162"/>
    </location>
</feature>
<evidence type="ECO:0000259" key="8">
    <source>
        <dbReference type="PROSITE" id="PS51737"/>
    </source>
</evidence>
<keyword evidence="10" id="KW-1185">Reference proteome</keyword>
<evidence type="ECO:0000259" key="7">
    <source>
        <dbReference type="PROSITE" id="PS51736"/>
    </source>
</evidence>
<dbReference type="EMBL" id="BSFM01000017">
    <property type="protein sequence ID" value="GLK85514.1"/>
    <property type="molecule type" value="Genomic_DNA"/>
</dbReference>
<dbReference type="InterPro" id="IPR006119">
    <property type="entry name" value="Resolv_N"/>
</dbReference>
<dbReference type="Gene3D" id="3.40.50.1390">
    <property type="entry name" value="Resolvase, N-terminal catalytic domain"/>
    <property type="match status" value="1"/>
</dbReference>
<dbReference type="CDD" id="cd00338">
    <property type="entry name" value="Ser_Recombinase"/>
    <property type="match status" value="1"/>
</dbReference>
<dbReference type="Gene3D" id="3.90.1750.20">
    <property type="entry name" value="Putative Large Serine Recombinase, Chain B, Domain 2"/>
    <property type="match status" value="1"/>
</dbReference>
<accession>A0A9W6K026</accession>
<keyword evidence="1" id="KW-0229">DNA integration</keyword>
<dbReference type="Proteomes" id="UP001143330">
    <property type="component" value="Unassembled WGS sequence"/>
</dbReference>
<dbReference type="SUPFAM" id="SSF53041">
    <property type="entry name" value="Resolvase-like"/>
    <property type="match status" value="1"/>
</dbReference>
<dbReference type="PROSITE" id="PS51737">
    <property type="entry name" value="RECOMBINASE_DNA_BIND"/>
    <property type="match status" value="1"/>
</dbReference>
<organism evidence="9 10">
    <name type="scientific">Ancylobacter defluvii</name>
    <dbReference type="NCBI Taxonomy" id="1282440"/>
    <lineage>
        <taxon>Bacteria</taxon>
        <taxon>Pseudomonadati</taxon>
        <taxon>Pseudomonadota</taxon>
        <taxon>Alphaproteobacteria</taxon>
        <taxon>Hyphomicrobiales</taxon>
        <taxon>Xanthobacteraceae</taxon>
        <taxon>Ancylobacter</taxon>
    </lineage>
</organism>
<dbReference type="InterPro" id="IPR006118">
    <property type="entry name" value="Recombinase_CS"/>
</dbReference>
<keyword evidence="3" id="KW-0233">DNA recombination</keyword>
<evidence type="ECO:0000256" key="5">
    <source>
        <dbReference type="PROSITE-ProRule" id="PRU10137"/>
    </source>
</evidence>
<comment type="caution">
    <text evidence="9">The sequence shown here is derived from an EMBL/GenBank/DDBJ whole genome shotgun (WGS) entry which is preliminary data.</text>
</comment>
<dbReference type="InterPro" id="IPR038109">
    <property type="entry name" value="DNA_bind_recomb_sf"/>
</dbReference>
<evidence type="ECO:0000313" key="10">
    <source>
        <dbReference type="Proteomes" id="UP001143330"/>
    </source>
</evidence>
<dbReference type="PANTHER" id="PTHR30461:SF23">
    <property type="entry name" value="DNA RECOMBINASE-RELATED"/>
    <property type="match status" value="1"/>
</dbReference>
<proteinExistence type="predicted"/>
<reference evidence="9" key="2">
    <citation type="submission" date="2023-01" db="EMBL/GenBank/DDBJ databases">
        <authorList>
            <person name="Sun Q."/>
            <person name="Evtushenko L."/>
        </authorList>
    </citation>
    <scope>NUCLEOTIDE SEQUENCE</scope>
    <source>
        <strain evidence="9">VKM B-2789</strain>
    </source>
</reference>
<name>A0A9W6K026_9HYPH</name>